<evidence type="ECO:0000313" key="3">
    <source>
        <dbReference type="Proteomes" id="UP000184330"/>
    </source>
</evidence>
<evidence type="ECO:0000313" key="2">
    <source>
        <dbReference type="EMBL" id="CZR53447.1"/>
    </source>
</evidence>
<accession>A0A1L7WL00</accession>
<dbReference type="EMBL" id="FJOG01000003">
    <property type="protein sequence ID" value="CZR53447.1"/>
    <property type="molecule type" value="Genomic_DNA"/>
</dbReference>
<gene>
    <name evidence="2" type="ORF">PAC_03325</name>
</gene>
<feature type="region of interest" description="Disordered" evidence="1">
    <location>
        <begin position="1"/>
        <end position="29"/>
    </location>
</feature>
<organism evidence="2 3">
    <name type="scientific">Phialocephala subalpina</name>
    <dbReference type="NCBI Taxonomy" id="576137"/>
    <lineage>
        <taxon>Eukaryota</taxon>
        <taxon>Fungi</taxon>
        <taxon>Dikarya</taxon>
        <taxon>Ascomycota</taxon>
        <taxon>Pezizomycotina</taxon>
        <taxon>Leotiomycetes</taxon>
        <taxon>Helotiales</taxon>
        <taxon>Mollisiaceae</taxon>
        <taxon>Phialocephala</taxon>
        <taxon>Phialocephala fortinii species complex</taxon>
    </lineage>
</organism>
<feature type="compositionally biased region" description="Polar residues" evidence="1">
    <location>
        <begin position="1"/>
        <end position="22"/>
    </location>
</feature>
<name>A0A1L7WL00_9HELO</name>
<dbReference type="Proteomes" id="UP000184330">
    <property type="component" value="Unassembled WGS sequence"/>
</dbReference>
<dbReference type="AlphaFoldDB" id="A0A1L7WL00"/>
<protein>
    <submittedName>
        <fullName evidence="2">Uncharacterized protein</fullName>
    </submittedName>
</protein>
<evidence type="ECO:0000256" key="1">
    <source>
        <dbReference type="SAM" id="MobiDB-lite"/>
    </source>
</evidence>
<dbReference type="OrthoDB" id="5369511at2759"/>
<dbReference type="STRING" id="576137.A0A1L7WL00"/>
<keyword evidence="3" id="KW-1185">Reference proteome</keyword>
<sequence length="478" mass="54139">MDRQPTTRNQLRENNYQKQGYSRSGLAPASNYASSTNEVLAGALKSVVSLPAQQNLVSVTSAVPSWISPYLHLGPHQTLHYLPVTHIHQSDLSTSTILRSSGPKTAHRNSNHGRLCSGTCLMRTCHQLGDANKKDFSNFRFIHTSDIAIPAPYWTFRILSLTSHSLLHQIDSNSEKLEYLSSSSESVLSLSVANSHRLEELSDGLDESKEFFAPRVGLPSEAISDQEKDIEPLPTSLTVEEQNLIVSNVENRLSECAYDFVAKYQLPIPALPRQRKVRYPMDREWAEWAYPLKRLTLKHCIPEQILGNRRLESFPDILEKSVHQGHQGAQTWPTRHQQSLPQNLDDWYILQIISSGIRVAQFLKDSAAMEHLVQLYRVTMDRTQRFNTVKDNLISEGSIDFADGIDSEDSIDSAEFAAEIFHFLLSLGKRRIEEVDIESLGRWPNKRDRINNWLLESLLCSNVAATLHRSILTGYDII</sequence>
<proteinExistence type="predicted"/>
<reference evidence="2 3" key="1">
    <citation type="submission" date="2016-03" db="EMBL/GenBank/DDBJ databases">
        <authorList>
            <person name="Ploux O."/>
        </authorList>
    </citation>
    <scope>NUCLEOTIDE SEQUENCE [LARGE SCALE GENOMIC DNA]</scope>
    <source>
        <strain evidence="2 3">UAMH 11012</strain>
    </source>
</reference>